<dbReference type="Pfam" id="PF03848">
    <property type="entry name" value="TehB"/>
    <property type="match status" value="1"/>
</dbReference>
<dbReference type="Gene3D" id="3.40.50.150">
    <property type="entry name" value="Vaccinia Virus protein VP39"/>
    <property type="match status" value="1"/>
</dbReference>
<dbReference type="STRING" id="930146.SAMN05192533_11674"/>
<sequence length="186" mass="21430">MNPKSKWNIKYIDRLNTDEEISANARLMNLSAYFTGGEALDFACGLGGNSMFLARSNYQVHAKDISEVAIEYLKEQAENQQLAIFPILCDLTDVSSLQLKDCSVDLIVITYYLDRALFPIVKSIIKENGFFFMETFYRSSQTENQGVSNKFKLEPQELLTEFGDWKVLFYEENEHEGRQTIFCQKV</sequence>
<feature type="domain" description="Tellurite resistance methyltransferase TehB-like" evidence="1">
    <location>
        <begin position="34"/>
        <end position="176"/>
    </location>
</feature>
<gene>
    <name evidence="2" type="ORF">SAMN05192533_11674</name>
</gene>
<dbReference type="CDD" id="cd02440">
    <property type="entry name" value="AdoMet_MTases"/>
    <property type="match status" value="1"/>
</dbReference>
<organism evidence="2 3">
    <name type="scientific">Mesobacillus persicus</name>
    <dbReference type="NCBI Taxonomy" id="930146"/>
    <lineage>
        <taxon>Bacteria</taxon>
        <taxon>Bacillati</taxon>
        <taxon>Bacillota</taxon>
        <taxon>Bacilli</taxon>
        <taxon>Bacillales</taxon>
        <taxon>Bacillaceae</taxon>
        <taxon>Mesobacillus</taxon>
    </lineage>
</organism>
<dbReference type="RefSeq" id="WP_090749259.1">
    <property type="nucleotide sequence ID" value="NZ_FOBW01000016.1"/>
</dbReference>
<dbReference type="InterPro" id="IPR029063">
    <property type="entry name" value="SAM-dependent_MTases_sf"/>
</dbReference>
<dbReference type="AlphaFoldDB" id="A0A1H8I7E5"/>
<dbReference type="OrthoDB" id="9804312at2"/>
<dbReference type="InterPro" id="IPR015985">
    <property type="entry name" value="TehB-like_dom"/>
</dbReference>
<evidence type="ECO:0000313" key="2">
    <source>
        <dbReference type="EMBL" id="SEN64065.1"/>
    </source>
</evidence>
<dbReference type="Proteomes" id="UP000198553">
    <property type="component" value="Unassembled WGS sequence"/>
</dbReference>
<evidence type="ECO:0000259" key="1">
    <source>
        <dbReference type="Pfam" id="PF03848"/>
    </source>
</evidence>
<dbReference type="SUPFAM" id="SSF53335">
    <property type="entry name" value="S-adenosyl-L-methionine-dependent methyltransferases"/>
    <property type="match status" value="1"/>
</dbReference>
<keyword evidence="3" id="KW-1185">Reference proteome</keyword>
<protein>
    <submittedName>
        <fullName evidence="2">Tellurite resistance protein TehB</fullName>
    </submittedName>
</protein>
<accession>A0A1H8I7E5</accession>
<evidence type="ECO:0000313" key="3">
    <source>
        <dbReference type="Proteomes" id="UP000198553"/>
    </source>
</evidence>
<proteinExistence type="predicted"/>
<dbReference type="EMBL" id="FOBW01000016">
    <property type="protein sequence ID" value="SEN64065.1"/>
    <property type="molecule type" value="Genomic_DNA"/>
</dbReference>
<reference evidence="3" key="1">
    <citation type="submission" date="2016-10" db="EMBL/GenBank/DDBJ databases">
        <authorList>
            <person name="Varghese N."/>
            <person name="Submissions S."/>
        </authorList>
    </citation>
    <scope>NUCLEOTIDE SEQUENCE [LARGE SCALE GENOMIC DNA]</scope>
    <source>
        <strain evidence="3">B48,IBRC-M 10115,DSM 25386,CECT 8001</strain>
    </source>
</reference>
<name>A0A1H8I7E5_9BACI</name>